<dbReference type="InterPro" id="IPR058245">
    <property type="entry name" value="NreC/VraR/RcsB-like_REC"/>
</dbReference>
<dbReference type="PANTHER" id="PTHR43214">
    <property type="entry name" value="TWO-COMPONENT RESPONSE REGULATOR"/>
    <property type="match status" value="1"/>
</dbReference>
<dbReference type="GO" id="GO:0000160">
    <property type="term" value="P:phosphorelay signal transduction system"/>
    <property type="evidence" value="ECO:0007669"/>
    <property type="project" value="InterPro"/>
</dbReference>
<keyword evidence="9" id="KW-1185">Reference proteome</keyword>
<dbReference type="Proteomes" id="UP000325529">
    <property type="component" value="Chromosome"/>
</dbReference>
<keyword evidence="4" id="KW-0804">Transcription</keyword>
<proteinExistence type="predicted"/>
<dbReference type="SUPFAM" id="SSF46894">
    <property type="entry name" value="C-terminal effector domain of the bipartite response regulators"/>
    <property type="match status" value="1"/>
</dbReference>
<feature type="domain" description="Response regulatory" evidence="7">
    <location>
        <begin position="10"/>
        <end position="128"/>
    </location>
</feature>
<dbReference type="Gene3D" id="3.40.50.2300">
    <property type="match status" value="1"/>
</dbReference>
<dbReference type="SMART" id="SM00448">
    <property type="entry name" value="REC"/>
    <property type="match status" value="1"/>
</dbReference>
<dbReference type="SMART" id="SM00421">
    <property type="entry name" value="HTH_LUXR"/>
    <property type="match status" value="1"/>
</dbReference>
<evidence type="ECO:0000313" key="9">
    <source>
        <dbReference type="Proteomes" id="UP000325529"/>
    </source>
</evidence>
<dbReference type="Pfam" id="PF00196">
    <property type="entry name" value="GerE"/>
    <property type="match status" value="1"/>
</dbReference>
<evidence type="ECO:0000256" key="3">
    <source>
        <dbReference type="ARBA" id="ARBA00023125"/>
    </source>
</evidence>
<feature type="modified residue" description="4-aspartylphosphate" evidence="5">
    <location>
        <position position="61"/>
    </location>
</feature>
<keyword evidence="1 5" id="KW-0597">Phosphoprotein</keyword>
<protein>
    <submittedName>
        <fullName evidence="8">DNA-binding response regulator</fullName>
    </submittedName>
</protein>
<dbReference type="RefSeq" id="WP_150493763.1">
    <property type="nucleotide sequence ID" value="NZ_CP023699.1"/>
</dbReference>
<dbReference type="EMBL" id="CP023699">
    <property type="protein sequence ID" value="QEU93265.1"/>
    <property type="molecule type" value="Genomic_DNA"/>
</dbReference>
<evidence type="ECO:0000256" key="5">
    <source>
        <dbReference type="PROSITE-ProRule" id="PRU00169"/>
    </source>
</evidence>
<feature type="domain" description="HTH luxR-type" evidence="6">
    <location>
        <begin position="155"/>
        <end position="220"/>
    </location>
</feature>
<dbReference type="InterPro" id="IPR039420">
    <property type="entry name" value="WalR-like"/>
</dbReference>
<keyword evidence="2" id="KW-0805">Transcription regulation</keyword>
<evidence type="ECO:0000313" key="8">
    <source>
        <dbReference type="EMBL" id="QEU93265.1"/>
    </source>
</evidence>
<dbReference type="CDD" id="cd06170">
    <property type="entry name" value="LuxR_C_like"/>
    <property type="match status" value="1"/>
</dbReference>
<reference evidence="8 9" key="1">
    <citation type="submission" date="2017-09" db="EMBL/GenBank/DDBJ databases">
        <authorList>
            <person name="Lee N."/>
            <person name="Cho B.-K."/>
        </authorList>
    </citation>
    <scope>NUCLEOTIDE SEQUENCE [LARGE SCALE GENOMIC DNA]</scope>
    <source>
        <strain evidence="8 9">ATCC 12853</strain>
    </source>
</reference>
<evidence type="ECO:0000259" key="7">
    <source>
        <dbReference type="PROSITE" id="PS50110"/>
    </source>
</evidence>
<dbReference type="Pfam" id="PF00072">
    <property type="entry name" value="Response_reg"/>
    <property type="match status" value="1"/>
</dbReference>
<dbReference type="InterPro" id="IPR001789">
    <property type="entry name" value="Sig_transdc_resp-reg_receiver"/>
</dbReference>
<dbReference type="CDD" id="cd17535">
    <property type="entry name" value="REC_NarL-like"/>
    <property type="match status" value="1"/>
</dbReference>
<sequence>MTTTAAPQTRIVLADDQDDVRSGFRLILDSQPDMTVIGEAADGLAAVELAHRLRPDLLIADIRMPGLDGLEVTRRLAGPDVADPTRVLVVTTFDHDDYVRTALRDGACGFLLKRSGPGLLIEGVRAAMAGDLLISPQITLRLLRTTPTPESAPAQDATPSPLTTREEEIARLVADGLTNTEIGAALFISPGTAKTHIANIQGKLQVRNRVGIAAWAWESGLARLSG</sequence>
<dbReference type="InterPro" id="IPR000792">
    <property type="entry name" value="Tscrpt_reg_LuxR_C"/>
</dbReference>
<dbReference type="PROSITE" id="PS50043">
    <property type="entry name" value="HTH_LUXR_2"/>
    <property type="match status" value="1"/>
</dbReference>
<dbReference type="GO" id="GO:0003677">
    <property type="term" value="F:DNA binding"/>
    <property type="evidence" value="ECO:0007669"/>
    <property type="project" value="UniProtKB-KW"/>
</dbReference>
<dbReference type="GO" id="GO:0006355">
    <property type="term" value="P:regulation of DNA-templated transcription"/>
    <property type="evidence" value="ECO:0007669"/>
    <property type="project" value="InterPro"/>
</dbReference>
<accession>A0A5J6GH83</accession>
<evidence type="ECO:0000256" key="4">
    <source>
        <dbReference type="ARBA" id="ARBA00023163"/>
    </source>
</evidence>
<evidence type="ECO:0000256" key="1">
    <source>
        <dbReference type="ARBA" id="ARBA00022553"/>
    </source>
</evidence>
<gene>
    <name evidence="8" type="ORF">CP970_22135</name>
</gene>
<dbReference type="InterPro" id="IPR016032">
    <property type="entry name" value="Sig_transdc_resp-reg_C-effctor"/>
</dbReference>
<dbReference type="AlphaFoldDB" id="A0A5J6GH83"/>
<dbReference type="PANTHER" id="PTHR43214:SF24">
    <property type="entry name" value="TRANSCRIPTIONAL REGULATORY PROTEIN NARL-RELATED"/>
    <property type="match status" value="1"/>
</dbReference>
<dbReference type="InterPro" id="IPR011006">
    <property type="entry name" value="CheY-like_superfamily"/>
</dbReference>
<evidence type="ECO:0000259" key="6">
    <source>
        <dbReference type="PROSITE" id="PS50043"/>
    </source>
</evidence>
<dbReference type="PRINTS" id="PR00038">
    <property type="entry name" value="HTHLUXR"/>
</dbReference>
<keyword evidence="3 8" id="KW-0238">DNA-binding</keyword>
<name>A0A5J6GH83_STRKN</name>
<dbReference type="PROSITE" id="PS50110">
    <property type="entry name" value="RESPONSE_REGULATORY"/>
    <property type="match status" value="1"/>
</dbReference>
<dbReference type="SUPFAM" id="SSF52172">
    <property type="entry name" value="CheY-like"/>
    <property type="match status" value="1"/>
</dbReference>
<organism evidence="8 9">
    <name type="scientific">Streptomyces kanamyceticus</name>
    <dbReference type="NCBI Taxonomy" id="1967"/>
    <lineage>
        <taxon>Bacteria</taxon>
        <taxon>Bacillati</taxon>
        <taxon>Actinomycetota</taxon>
        <taxon>Actinomycetes</taxon>
        <taxon>Kitasatosporales</taxon>
        <taxon>Streptomycetaceae</taxon>
        <taxon>Streptomyces</taxon>
    </lineage>
</organism>
<evidence type="ECO:0000256" key="2">
    <source>
        <dbReference type="ARBA" id="ARBA00023015"/>
    </source>
</evidence>
<dbReference type="KEGG" id="ska:CP970_22135"/>